<keyword evidence="2" id="KW-0328">Glycosyltransferase</keyword>
<dbReference type="Gene3D" id="3.40.50.2000">
    <property type="entry name" value="Glycogen Phosphorylase B"/>
    <property type="match status" value="1"/>
</dbReference>
<keyword evidence="2" id="KW-0808">Transferase</keyword>
<evidence type="ECO:0000259" key="1">
    <source>
        <dbReference type="Pfam" id="PF00534"/>
    </source>
</evidence>
<dbReference type="Proteomes" id="UP001589858">
    <property type="component" value="Unassembled WGS sequence"/>
</dbReference>
<gene>
    <name evidence="2" type="ORF">ACFFF8_12825</name>
</gene>
<comment type="caution">
    <text evidence="2">The sequence shown here is derived from an EMBL/GenBank/DDBJ whole genome shotgun (WGS) entry which is preliminary data.</text>
</comment>
<protein>
    <submittedName>
        <fullName evidence="2">Glycosyltransferase</fullName>
        <ecNumber evidence="2">2.4.-.-</ecNumber>
    </submittedName>
</protein>
<evidence type="ECO:0000313" key="2">
    <source>
        <dbReference type="EMBL" id="MFC0685483.1"/>
    </source>
</evidence>
<dbReference type="EMBL" id="JBHLTM010000050">
    <property type="protein sequence ID" value="MFC0685483.1"/>
    <property type="molecule type" value="Genomic_DNA"/>
</dbReference>
<evidence type="ECO:0000313" key="3">
    <source>
        <dbReference type="Proteomes" id="UP001589858"/>
    </source>
</evidence>
<reference evidence="2 3" key="1">
    <citation type="submission" date="2024-09" db="EMBL/GenBank/DDBJ databases">
        <authorList>
            <person name="Sun Q."/>
            <person name="Mori K."/>
        </authorList>
    </citation>
    <scope>NUCLEOTIDE SEQUENCE [LARGE SCALE GENOMIC DNA]</scope>
    <source>
        <strain evidence="2 3">CICC 11035S</strain>
    </source>
</reference>
<feature type="domain" description="Glycosyl transferase family 1" evidence="1">
    <location>
        <begin position="177"/>
        <end position="255"/>
    </location>
</feature>
<sequence length="330" mass="36398">MRPLVFLFPDARSDVGGNLAQMRFMRACTAVTRVHQAYYRARIAGQDHLGDWEAGRIPTDEEPIFVVHWGPDVAELVDRLQDRDVVYVAHSSGWGMKLPPRVPILCVSRHTLGYWGRLAPNSYLGLLPNIVAHPGPEPRGERDIDVLVQARKSSRYLMDDLVPALQGRCRLTVLDGWVDDLGAYLRRSKVYLYDSVEHWIAVGATEGFGLPPLEAMAQGCVVFSSINDALADYLDPGFNCRKIRVHSPDYDVAAILRAVAGDAPPVPGEEAFAPYSRAAVERRLQVLLADITHFFAATAGQGSSIGDLWAHRPASALQRIRRAAKVLALG</sequence>
<proteinExistence type="predicted"/>
<accession>A0ABV6SBM8</accession>
<keyword evidence="3" id="KW-1185">Reference proteome</keyword>
<dbReference type="RefSeq" id="WP_267222446.1">
    <property type="nucleotide sequence ID" value="NZ_JAPCWC010000015.1"/>
</dbReference>
<dbReference type="InterPro" id="IPR001296">
    <property type="entry name" value="Glyco_trans_1"/>
</dbReference>
<name>A0ABV6SBM8_9SPHN</name>
<dbReference type="EC" id="2.4.-.-" evidence="2"/>
<dbReference type="GO" id="GO:0016757">
    <property type="term" value="F:glycosyltransferase activity"/>
    <property type="evidence" value="ECO:0007669"/>
    <property type="project" value="UniProtKB-KW"/>
</dbReference>
<organism evidence="2 3">
    <name type="scientific">Novosphingobium clariflavum</name>
    <dbReference type="NCBI Taxonomy" id="2029884"/>
    <lineage>
        <taxon>Bacteria</taxon>
        <taxon>Pseudomonadati</taxon>
        <taxon>Pseudomonadota</taxon>
        <taxon>Alphaproteobacteria</taxon>
        <taxon>Sphingomonadales</taxon>
        <taxon>Sphingomonadaceae</taxon>
        <taxon>Novosphingobium</taxon>
    </lineage>
</organism>
<dbReference type="SUPFAM" id="SSF53756">
    <property type="entry name" value="UDP-Glycosyltransferase/glycogen phosphorylase"/>
    <property type="match status" value="1"/>
</dbReference>
<dbReference type="Pfam" id="PF00534">
    <property type="entry name" value="Glycos_transf_1"/>
    <property type="match status" value="1"/>
</dbReference>